<dbReference type="InterPro" id="IPR032838">
    <property type="entry name" value="Vwaint_dom"/>
</dbReference>
<feature type="compositionally biased region" description="Polar residues" evidence="2">
    <location>
        <begin position="230"/>
        <end position="240"/>
    </location>
</feature>
<feature type="compositionally biased region" description="Low complexity" evidence="2">
    <location>
        <begin position="21"/>
        <end position="37"/>
    </location>
</feature>
<dbReference type="GO" id="GO:0008270">
    <property type="term" value="F:zinc ion binding"/>
    <property type="evidence" value="ECO:0007669"/>
    <property type="project" value="UniProtKB-KW"/>
</dbReference>
<dbReference type="PROSITE" id="PS50089">
    <property type="entry name" value="ZF_RING_2"/>
    <property type="match status" value="1"/>
</dbReference>
<evidence type="ECO:0008006" key="7">
    <source>
        <dbReference type="Google" id="ProtNLM"/>
    </source>
</evidence>
<organism evidence="5 6">
    <name type="scientific">Riccia sorocarpa</name>
    <dbReference type="NCBI Taxonomy" id="122646"/>
    <lineage>
        <taxon>Eukaryota</taxon>
        <taxon>Viridiplantae</taxon>
        <taxon>Streptophyta</taxon>
        <taxon>Embryophyta</taxon>
        <taxon>Marchantiophyta</taxon>
        <taxon>Marchantiopsida</taxon>
        <taxon>Marchantiidae</taxon>
        <taxon>Marchantiales</taxon>
        <taxon>Ricciaceae</taxon>
        <taxon>Riccia</taxon>
    </lineage>
</organism>
<dbReference type="PANTHER" id="PTHR10579:SF43">
    <property type="entry name" value="ZINC FINGER (C3HC4-TYPE RING FINGER) FAMILY PROTEIN"/>
    <property type="match status" value="1"/>
</dbReference>
<feature type="region of interest" description="Disordered" evidence="2">
    <location>
        <begin position="763"/>
        <end position="808"/>
    </location>
</feature>
<dbReference type="PANTHER" id="PTHR10579">
    <property type="entry name" value="CALCIUM-ACTIVATED CHLORIDE CHANNEL REGULATOR"/>
    <property type="match status" value="1"/>
</dbReference>
<feature type="region of interest" description="Disordered" evidence="2">
    <location>
        <begin position="15"/>
        <end position="40"/>
    </location>
</feature>
<feature type="compositionally biased region" description="Low complexity" evidence="2">
    <location>
        <begin position="771"/>
        <end position="787"/>
    </location>
</feature>
<evidence type="ECO:0000313" key="6">
    <source>
        <dbReference type="Proteomes" id="UP001633002"/>
    </source>
</evidence>
<keyword evidence="1" id="KW-0863">Zinc-finger</keyword>
<dbReference type="Gene3D" id="3.30.40.10">
    <property type="entry name" value="Zinc/RING finger domain, C3HC4 (zinc finger)"/>
    <property type="match status" value="1"/>
</dbReference>
<feature type="domain" description="RING-type" evidence="3">
    <location>
        <begin position="67"/>
        <end position="111"/>
    </location>
</feature>
<dbReference type="SUPFAM" id="SSF57850">
    <property type="entry name" value="RING/U-box"/>
    <property type="match status" value="1"/>
</dbReference>
<dbReference type="EMBL" id="JBJQOH010000006">
    <property type="protein sequence ID" value="KAL3684307.1"/>
    <property type="molecule type" value="Genomic_DNA"/>
</dbReference>
<feature type="region of interest" description="Disordered" evidence="2">
    <location>
        <begin position="301"/>
        <end position="327"/>
    </location>
</feature>
<dbReference type="AlphaFoldDB" id="A0ABD3H1K5"/>
<evidence type="ECO:0000256" key="2">
    <source>
        <dbReference type="SAM" id="MobiDB-lite"/>
    </source>
</evidence>
<dbReference type="CDD" id="cd23114">
    <property type="entry name" value="RING-H2_WAVH2"/>
    <property type="match status" value="1"/>
</dbReference>
<dbReference type="SUPFAM" id="SSF53300">
    <property type="entry name" value="vWA-like"/>
    <property type="match status" value="1"/>
</dbReference>
<keyword evidence="1" id="KW-0479">Metal-binding</keyword>
<sequence>MSLFIQTCGARSFKSREDFNSSSSPRSPRSPGSPGKSGWRRARLMMSCTSAQRSDEDERSVIGQTTCAICLETLKAGQGQALFTAECSHTFHFHCIASNAQHGNLICPVCRANWKQVPWRAPADLTALNPARQASESSHTNYSRIQRSGAVRELQDFGNQRRPHNLLELVADEDVVPSQPRFLNDPRLGLNARAGRDPWLQEPSMFDDDEPLVTGNAVQETDGQVEGETTLRSTGVQEQVSPPHAQSEIPQETNTGQREAQSTSAEIYLHGYPEVDEVAAAETAEAFTVLVNVKAGLHNRNTPPANEAVGAEAHEPEAESDSLLDPNNRAPLDLVTVLDISSSMTGNKLRLLKCAMEFVINNLSPSDRLSVVAFSSSAKRLFPLRRMVEEGRQFALRYVNSLEADGGTNIADGLRKGAKVLEDRRMKNPVASIMLLSDGQDTYNMRFRSYSQFNPTSLRSAQGSQIPVHTFGFGEDHDAALMHSIAETSGGTFSFVQTESAVQDAFAQCIGGLLSVIVQNAEIKFLAGEHGVQIRSIQAGNYQSSIGDNGSQGGVKIGDLYAEEERDILVDVKLPAAPLPTTEESTDASGSLVTKLLRVSCSFQDPVTHDVNGTSVIDISIRRPEFVDTAAGTVRLEVDRQRNRTRVAQSIVEAQALADAGEITGAQLILSTAKAALLRSPAFQAHDQLCLGLERELAEIQTRMETHQTYQRSGRAYALSVTSSHLQQRSTTRGDHDDDSIHDHYRTSSMISMVARSQALTPISTAPAGLGQDSRGGRYSQRSGQRSAPLPRMPMVGESEGAQDASQN</sequence>
<feature type="region of interest" description="Disordered" evidence="2">
    <location>
        <begin position="217"/>
        <end position="262"/>
    </location>
</feature>
<accession>A0ABD3H1K5</accession>
<feature type="domain" description="VWFA" evidence="4">
    <location>
        <begin position="333"/>
        <end position="517"/>
    </location>
</feature>
<feature type="compositionally biased region" description="Polar residues" evidence="2">
    <location>
        <begin position="720"/>
        <end position="731"/>
    </location>
</feature>
<dbReference type="PROSITE" id="PS50234">
    <property type="entry name" value="VWFA"/>
    <property type="match status" value="1"/>
</dbReference>
<dbReference type="SMART" id="SM00327">
    <property type="entry name" value="VWA"/>
    <property type="match status" value="1"/>
</dbReference>
<dbReference type="InterPro" id="IPR036465">
    <property type="entry name" value="vWFA_dom_sf"/>
</dbReference>
<evidence type="ECO:0000256" key="1">
    <source>
        <dbReference type="PROSITE-ProRule" id="PRU00175"/>
    </source>
</evidence>
<dbReference type="InterPro" id="IPR001841">
    <property type="entry name" value="Znf_RING"/>
</dbReference>
<feature type="compositionally biased region" description="Polar residues" evidence="2">
    <location>
        <begin position="248"/>
        <end position="262"/>
    </location>
</feature>
<feature type="region of interest" description="Disordered" evidence="2">
    <location>
        <begin position="719"/>
        <end position="743"/>
    </location>
</feature>
<keyword evidence="1" id="KW-0862">Zinc</keyword>
<dbReference type="InterPro" id="IPR002035">
    <property type="entry name" value="VWF_A"/>
</dbReference>
<proteinExistence type="predicted"/>
<dbReference type="CDD" id="cd01466">
    <property type="entry name" value="vWA_C3HC4_type"/>
    <property type="match status" value="1"/>
</dbReference>
<dbReference type="InterPro" id="IPR051266">
    <property type="entry name" value="CLCR"/>
</dbReference>
<evidence type="ECO:0000259" key="3">
    <source>
        <dbReference type="PROSITE" id="PS50089"/>
    </source>
</evidence>
<protein>
    <recommendedName>
        <fullName evidence="7">Zinc finger protein</fullName>
    </recommendedName>
</protein>
<keyword evidence="6" id="KW-1185">Reference proteome</keyword>
<reference evidence="5 6" key="1">
    <citation type="submission" date="2024-09" db="EMBL/GenBank/DDBJ databases">
        <title>Chromosome-scale assembly of Riccia sorocarpa.</title>
        <authorList>
            <person name="Paukszto L."/>
        </authorList>
    </citation>
    <scope>NUCLEOTIDE SEQUENCE [LARGE SCALE GENOMIC DNA]</scope>
    <source>
        <strain evidence="5">LP-2024</strain>
        <tissue evidence="5">Aerial parts of the thallus</tissue>
    </source>
</reference>
<feature type="compositionally biased region" description="Basic and acidic residues" evidence="2">
    <location>
        <begin position="732"/>
        <end position="743"/>
    </location>
</feature>
<gene>
    <name evidence="5" type="ORF">R1sor_002329</name>
</gene>
<dbReference type="Pfam" id="PF17123">
    <property type="entry name" value="zf-RING_11"/>
    <property type="match status" value="1"/>
</dbReference>
<dbReference type="Gene3D" id="3.40.50.410">
    <property type="entry name" value="von Willebrand factor, type A domain"/>
    <property type="match status" value="1"/>
</dbReference>
<evidence type="ECO:0000259" key="4">
    <source>
        <dbReference type="PROSITE" id="PS50234"/>
    </source>
</evidence>
<name>A0ABD3H1K5_9MARC</name>
<dbReference type="SMART" id="SM00184">
    <property type="entry name" value="RING"/>
    <property type="match status" value="1"/>
</dbReference>
<dbReference type="Pfam" id="PF14624">
    <property type="entry name" value="Vwaint"/>
    <property type="match status" value="1"/>
</dbReference>
<dbReference type="Pfam" id="PF00092">
    <property type="entry name" value="VWA"/>
    <property type="match status" value="1"/>
</dbReference>
<dbReference type="InterPro" id="IPR013083">
    <property type="entry name" value="Znf_RING/FYVE/PHD"/>
</dbReference>
<dbReference type="Proteomes" id="UP001633002">
    <property type="component" value="Unassembled WGS sequence"/>
</dbReference>
<evidence type="ECO:0000313" key="5">
    <source>
        <dbReference type="EMBL" id="KAL3684307.1"/>
    </source>
</evidence>
<comment type="caution">
    <text evidence="5">The sequence shown here is derived from an EMBL/GenBank/DDBJ whole genome shotgun (WGS) entry which is preliminary data.</text>
</comment>